<proteinExistence type="predicted"/>
<dbReference type="Proteomes" id="UP000499080">
    <property type="component" value="Unassembled WGS sequence"/>
</dbReference>
<sequence length="87" mass="9382">MCHWKHLQEIGRKKSVRVQALVGLHVSLRPPAVNGVGEMQWQSPTADRLSAGIGTCANSNGSLHATNGMWPTGFKSIDTNRCVCKGP</sequence>
<organism evidence="1 2">
    <name type="scientific">Araneus ventricosus</name>
    <name type="common">Orbweaver spider</name>
    <name type="synonym">Epeira ventricosa</name>
    <dbReference type="NCBI Taxonomy" id="182803"/>
    <lineage>
        <taxon>Eukaryota</taxon>
        <taxon>Metazoa</taxon>
        <taxon>Ecdysozoa</taxon>
        <taxon>Arthropoda</taxon>
        <taxon>Chelicerata</taxon>
        <taxon>Arachnida</taxon>
        <taxon>Araneae</taxon>
        <taxon>Araneomorphae</taxon>
        <taxon>Entelegynae</taxon>
        <taxon>Araneoidea</taxon>
        <taxon>Araneidae</taxon>
        <taxon>Araneus</taxon>
    </lineage>
</organism>
<protein>
    <submittedName>
        <fullName evidence="1">Uncharacterized protein</fullName>
    </submittedName>
</protein>
<comment type="caution">
    <text evidence="1">The sequence shown here is derived from an EMBL/GenBank/DDBJ whole genome shotgun (WGS) entry which is preliminary data.</text>
</comment>
<evidence type="ECO:0000313" key="1">
    <source>
        <dbReference type="EMBL" id="GBM34112.1"/>
    </source>
</evidence>
<accession>A0A4Y2EXY9</accession>
<gene>
    <name evidence="1" type="ORF">AVEN_235055_1</name>
</gene>
<dbReference type="EMBL" id="BGPR01000751">
    <property type="protein sequence ID" value="GBM34112.1"/>
    <property type="molecule type" value="Genomic_DNA"/>
</dbReference>
<reference evidence="1 2" key="1">
    <citation type="journal article" date="2019" name="Sci. Rep.">
        <title>Orb-weaving spider Araneus ventricosus genome elucidates the spidroin gene catalogue.</title>
        <authorList>
            <person name="Kono N."/>
            <person name="Nakamura H."/>
            <person name="Ohtoshi R."/>
            <person name="Moran D.A.P."/>
            <person name="Shinohara A."/>
            <person name="Yoshida Y."/>
            <person name="Fujiwara M."/>
            <person name="Mori M."/>
            <person name="Tomita M."/>
            <person name="Arakawa K."/>
        </authorList>
    </citation>
    <scope>NUCLEOTIDE SEQUENCE [LARGE SCALE GENOMIC DNA]</scope>
</reference>
<keyword evidence="2" id="KW-1185">Reference proteome</keyword>
<dbReference type="AlphaFoldDB" id="A0A4Y2EXY9"/>
<name>A0A4Y2EXY9_ARAVE</name>
<evidence type="ECO:0000313" key="2">
    <source>
        <dbReference type="Proteomes" id="UP000499080"/>
    </source>
</evidence>